<evidence type="ECO:0000256" key="1">
    <source>
        <dbReference type="SAM" id="Phobius"/>
    </source>
</evidence>
<evidence type="ECO:0000313" key="4">
    <source>
        <dbReference type="Proteomes" id="UP001337305"/>
    </source>
</evidence>
<feature type="domain" description="CAAX prenyl protease 2/Lysostaphin resistance protein A-like" evidence="2">
    <location>
        <begin position="120"/>
        <end position="215"/>
    </location>
</feature>
<evidence type="ECO:0000259" key="2">
    <source>
        <dbReference type="Pfam" id="PF02517"/>
    </source>
</evidence>
<dbReference type="RefSeq" id="WP_303307122.1">
    <property type="nucleotide sequence ID" value="NZ_JAODOP010000004.1"/>
</dbReference>
<proteinExistence type="predicted"/>
<reference evidence="3 4" key="1">
    <citation type="submission" date="2022-09" db="EMBL/GenBank/DDBJ databases">
        <title>Genome sequencing of Flavivirga sp. MEBiC05379.</title>
        <authorList>
            <person name="Oh H.-M."/>
            <person name="Kwon K.K."/>
            <person name="Park M.J."/>
            <person name="Yang S.-H."/>
        </authorList>
    </citation>
    <scope>NUCLEOTIDE SEQUENCE [LARGE SCALE GENOMIC DNA]</scope>
    <source>
        <strain evidence="3 4">MEBiC05379</strain>
    </source>
</reference>
<dbReference type="InterPro" id="IPR003675">
    <property type="entry name" value="Rce1/LyrA-like_dom"/>
</dbReference>
<keyword evidence="1" id="KW-0812">Transmembrane</keyword>
<name>A0ABU7XVR4_9FLAO</name>
<feature type="transmembrane region" description="Helical" evidence="1">
    <location>
        <begin position="118"/>
        <end position="138"/>
    </location>
</feature>
<keyword evidence="4" id="KW-1185">Reference proteome</keyword>
<dbReference type="GO" id="GO:0008237">
    <property type="term" value="F:metallopeptidase activity"/>
    <property type="evidence" value="ECO:0007669"/>
    <property type="project" value="UniProtKB-KW"/>
</dbReference>
<dbReference type="Pfam" id="PF02517">
    <property type="entry name" value="Rce1-like"/>
    <property type="match status" value="1"/>
</dbReference>
<feature type="transmembrane region" description="Helical" evidence="1">
    <location>
        <begin position="180"/>
        <end position="197"/>
    </location>
</feature>
<dbReference type="PANTHER" id="PTHR39430">
    <property type="entry name" value="MEMBRANE-ASSOCIATED PROTEASE-RELATED"/>
    <property type="match status" value="1"/>
</dbReference>
<feature type="transmembrane region" description="Helical" evidence="1">
    <location>
        <begin position="203"/>
        <end position="225"/>
    </location>
</feature>
<dbReference type="PANTHER" id="PTHR39430:SF1">
    <property type="entry name" value="PROTEASE"/>
    <property type="match status" value="1"/>
</dbReference>
<feature type="transmembrane region" description="Helical" evidence="1">
    <location>
        <begin position="21"/>
        <end position="54"/>
    </location>
</feature>
<feature type="transmembrane region" description="Helical" evidence="1">
    <location>
        <begin position="158"/>
        <end position="175"/>
    </location>
</feature>
<keyword evidence="1" id="KW-0472">Membrane</keyword>
<accession>A0ABU7XVR4</accession>
<keyword evidence="3" id="KW-0482">Metalloprotease</keyword>
<dbReference type="EMBL" id="JAODOP010000004">
    <property type="protein sequence ID" value="MEF3834812.1"/>
    <property type="molecule type" value="Genomic_DNA"/>
</dbReference>
<gene>
    <name evidence="3" type="ORF">N1F79_16890</name>
</gene>
<sequence length="226" mass="25267">MDTTNISNNKKIQMLFRNNKPLIIMSLFLLGGLIVFGQIGFIASIVLMLVIHWFRKSSMEELGLSNPKSWLKVIGLGVLLTIVIMTIVLLLINPLIFELFPPETKDLSRFNNIKGNEGLLILSIIGAWITAGFAEELIWRGYVMKQIAILFGNKRSSWIISLLISSITFGFLHFYQGPIGIIQTGIVGLFFGIIFIVNGKKNLWINIIVHGLIDTISMIALYMGAV</sequence>
<feature type="transmembrane region" description="Helical" evidence="1">
    <location>
        <begin position="74"/>
        <end position="97"/>
    </location>
</feature>
<evidence type="ECO:0000313" key="3">
    <source>
        <dbReference type="EMBL" id="MEF3834812.1"/>
    </source>
</evidence>
<keyword evidence="3" id="KW-0645">Protease</keyword>
<dbReference type="Proteomes" id="UP001337305">
    <property type="component" value="Unassembled WGS sequence"/>
</dbReference>
<comment type="caution">
    <text evidence="3">The sequence shown here is derived from an EMBL/GenBank/DDBJ whole genome shotgun (WGS) entry which is preliminary data.</text>
</comment>
<keyword evidence="3" id="KW-0378">Hydrolase</keyword>
<keyword evidence="1" id="KW-1133">Transmembrane helix</keyword>
<protein>
    <submittedName>
        <fullName evidence="3">CPBP family intramembrane metalloprotease</fullName>
    </submittedName>
</protein>
<organism evidence="3 4">
    <name type="scientific">Flavivirga spongiicola</name>
    <dbReference type="NCBI Taxonomy" id="421621"/>
    <lineage>
        <taxon>Bacteria</taxon>
        <taxon>Pseudomonadati</taxon>
        <taxon>Bacteroidota</taxon>
        <taxon>Flavobacteriia</taxon>
        <taxon>Flavobacteriales</taxon>
        <taxon>Flavobacteriaceae</taxon>
        <taxon>Flavivirga</taxon>
    </lineage>
</organism>